<evidence type="ECO:0000313" key="2">
    <source>
        <dbReference type="Proteomes" id="UP001186974"/>
    </source>
</evidence>
<gene>
    <name evidence="1" type="ORF">LTS18_005989</name>
</gene>
<name>A0ACC3DQX6_9PEZI</name>
<dbReference type="Proteomes" id="UP001186974">
    <property type="component" value="Unassembled WGS sequence"/>
</dbReference>
<organism evidence="1 2">
    <name type="scientific">Coniosporium uncinatum</name>
    <dbReference type="NCBI Taxonomy" id="93489"/>
    <lineage>
        <taxon>Eukaryota</taxon>
        <taxon>Fungi</taxon>
        <taxon>Dikarya</taxon>
        <taxon>Ascomycota</taxon>
        <taxon>Pezizomycotina</taxon>
        <taxon>Dothideomycetes</taxon>
        <taxon>Dothideomycetes incertae sedis</taxon>
        <taxon>Coniosporium</taxon>
    </lineage>
</organism>
<proteinExistence type="predicted"/>
<reference evidence="1" key="1">
    <citation type="submission" date="2024-09" db="EMBL/GenBank/DDBJ databases">
        <title>Black Yeasts Isolated from many extreme environments.</title>
        <authorList>
            <person name="Coleine C."/>
            <person name="Stajich J.E."/>
            <person name="Selbmann L."/>
        </authorList>
    </citation>
    <scope>NUCLEOTIDE SEQUENCE</scope>
    <source>
        <strain evidence="1">CCFEE 5737</strain>
    </source>
</reference>
<evidence type="ECO:0000313" key="1">
    <source>
        <dbReference type="EMBL" id="KAK3079000.1"/>
    </source>
</evidence>
<dbReference type="EMBL" id="JAWDJW010001449">
    <property type="protein sequence ID" value="KAK3079000.1"/>
    <property type="molecule type" value="Genomic_DNA"/>
</dbReference>
<accession>A0ACC3DQX6</accession>
<comment type="caution">
    <text evidence="1">The sequence shown here is derived from an EMBL/GenBank/DDBJ whole genome shotgun (WGS) entry which is preliminary data.</text>
</comment>
<sequence length="66" mass="6434">MPATVPTARIFVSLPQKICAAVNGTDSGNGTFSGNKPIPFEGAASAAGISTGLFALVGAGIVGMLL</sequence>
<keyword evidence="2" id="KW-1185">Reference proteome</keyword>
<protein>
    <submittedName>
        <fullName evidence="1">Uncharacterized protein</fullName>
    </submittedName>
</protein>